<evidence type="ECO:0000256" key="1">
    <source>
        <dbReference type="SAM" id="Phobius"/>
    </source>
</evidence>
<gene>
    <name evidence="2" type="ORF">NP048_04800</name>
</gene>
<dbReference type="Proteomes" id="UP001316384">
    <property type="component" value="Chromosome"/>
</dbReference>
<keyword evidence="1" id="KW-0472">Membrane</keyword>
<keyword evidence="1" id="KW-0812">Transmembrane</keyword>
<keyword evidence="1" id="KW-1133">Transmembrane helix</keyword>
<accession>A0ABY5KU44</accession>
<keyword evidence="3" id="KW-1185">Reference proteome</keyword>
<evidence type="ECO:0000313" key="3">
    <source>
        <dbReference type="Proteomes" id="UP001316384"/>
    </source>
</evidence>
<evidence type="ECO:0000313" key="2">
    <source>
        <dbReference type="EMBL" id="UUI72772.1"/>
    </source>
</evidence>
<name>A0ABY5KU44_9CELL</name>
<feature type="transmembrane region" description="Helical" evidence="1">
    <location>
        <begin position="317"/>
        <end position="336"/>
    </location>
</feature>
<organism evidence="2 3">
    <name type="scientific">Cellulomonas xiejunii</name>
    <dbReference type="NCBI Taxonomy" id="2968083"/>
    <lineage>
        <taxon>Bacteria</taxon>
        <taxon>Bacillati</taxon>
        <taxon>Actinomycetota</taxon>
        <taxon>Actinomycetes</taxon>
        <taxon>Micrococcales</taxon>
        <taxon>Cellulomonadaceae</taxon>
        <taxon>Cellulomonas</taxon>
    </lineage>
</organism>
<dbReference type="EMBL" id="CP101987">
    <property type="protein sequence ID" value="UUI72772.1"/>
    <property type="molecule type" value="Genomic_DNA"/>
</dbReference>
<proteinExistence type="predicted"/>
<sequence length="364" mass="36972">MTRAHTSPSPVPGHRATALFVALLATLFATLAGTALPVVLAQPASAVAVDPSTDATVTWGVRPADAEPHAAGRANFAYTAAPGGTIEDAVVISNHGTAPTTLRVYVADAFTTTRGVLDLLRPDQPSTGVGAWTDVAAPEVVVPAGASVTVPFTLRVPDDAEPGDHAGGVVTSLASTRADGVSVDRRLGARLHLRVDGPLAPGAALEGPRAVHHGSLDPTAGGAVDVEVDVVNTGNVRVGGPATVTVAGPFGWGGQVVEVDVPELLPGERTTVAVRVDDVRPLLRLTATVRLVPHVVVDGSRLDPVTASVSTAAVPRAALALVLLVLAAVVTGRWRARRRAAATERRVAEAVAAARAQAEPTPVA</sequence>
<protein>
    <submittedName>
        <fullName evidence="2">DUF916 domain-containing protein</fullName>
    </submittedName>
</protein>
<reference evidence="2 3" key="1">
    <citation type="submission" date="2022-07" db="EMBL/GenBank/DDBJ databases">
        <title>Novel species in genus cellulomonas.</title>
        <authorList>
            <person name="Ye L."/>
        </authorList>
    </citation>
    <scope>NUCLEOTIDE SEQUENCE [LARGE SCALE GENOMIC DNA]</scope>
    <source>
        <strain evidence="3">zg-B89</strain>
    </source>
</reference>
<dbReference type="RefSeq" id="WP_227578350.1">
    <property type="nucleotide sequence ID" value="NZ_CP101987.1"/>
</dbReference>